<dbReference type="PANTHER" id="PTHR44329">
    <property type="entry name" value="SERINE/THREONINE-PROTEIN KINASE TNNI3K-RELATED"/>
    <property type="match status" value="1"/>
</dbReference>
<dbReference type="InterPro" id="IPR051681">
    <property type="entry name" value="Ser/Thr_Kinases-Pseudokinases"/>
</dbReference>
<dbReference type="CDD" id="cd00180">
    <property type="entry name" value="PKc"/>
    <property type="match status" value="1"/>
</dbReference>
<evidence type="ECO:0000313" key="2">
    <source>
        <dbReference type="EMBL" id="KAJ3840717.1"/>
    </source>
</evidence>
<reference evidence="2" key="1">
    <citation type="submission" date="2022-08" db="EMBL/GenBank/DDBJ databases">
        <authorList>
            <consortium name="DOE Joint Genome Institute"/>
            <person name="Min B."/>
            <person name="Riley R."/>
            <person name="Sierra-Patev S."/>
            <person name="Naranjo-Ortiz M."/>
            <person name="Looney B."/>
            <person name="Konkel Z."/>
            <person name="Slot J.C."/>
            <person name="Sakamoto Y."/>
            <person name="Steenwyk J.L."/>
            <person name="Rokas A."/>
            <person name="Carro J."/>
            <person name="Camarero S."/>
            <person name="Ferreira P."/>
            <person name="Molpeceres G."/>
            <person name="Ruiz-Duenas F.J."/>
            <person name="Serrano A."/>
            <person name="Henrissat B."/>
            <person name="Drula E."/>
            <person name="Hughes K.W."/>
            <person name="Mata J.L."/>
            <person name="Ishikawa N.K."/>
            <person name="Vargas-Isla R."/>
            <person name="Ushijima S."/>
            <person name="Smith C.A."/>
            <person name="Ahrendt S."/>
            <person name="Andreopoulos W."/>
            <person name="He G."/>
            <person name="Labutti K."/>
            <person name="Lipzen A."/>
            <person name="Ng V."/>
            <person name="Sandor L."/>
            <person name="Barry K."/>
            <person name="Martinez A.T."/>
            <person name="Xiao Y."/>
            <person name="Gibbons J.G."/>
            <person name="Terashima K."/>
            <person name="Hibbett D.S."/>
            <person name="Grigoriev I.V."/>
        </authorList>
    </citation>
    <scope>NUCLEOTIDE SEQUENCE</scope>
    <source>
        <strain evidence="2">TFB9207</strain>
    </source>
</reference>
<dbReference type="AlphaFoldDB" id="A0AA38UGB4"/>
<organism evidence="2 3">
    <name type="scientific">Lentinula raphanica</name>
    <dbReference type="NCBI Taxonomy" id="153919"/>
    <lineage>
        <taxon>Eukaryota</taxon>
        <taxon>Fungi</taxon>
        <taxon>Dikarya</taxon>
        <taxon>Basidiomycota</taxon>
        <taxon>Agaricomycotina</taxon>
        <taxon>Agaricomycetes</taxon>
        <taxon>Agaricomycetidae</taxon>
        <taxon>Agaricales</taxon>
        <taxon>Marasmiineae</taxon>
        <taxon>Omphalotaceae</taxon>
        <taxon>Lentinula</taxon>
    </lineage>
</organism>
<gene>
    <name evidence="2" type="ORF">F5878DRAFT_54805</name>
</gene>
<dbReference type="GO" id="GO:0004674">
    <property type="term" value="F:protein serine/threonine kinase activity"/>
    <property type="evidence" value="ECO:0007669"/>
    <property type="project" value="TreeGrafter"/>
</dbReference>
<dbReference type="InterPro" id="IPR000719">
    <property type="entry name" value="Prot_kinase_dom"/>
</dbReference>
<dbReference type="PROSITE" id="PS50011">
    <property type="entry name" value="PROTEIN_KINASE_DOM"/>
    <property type="match status" value="1"/>
</dbReference>
<evidence type="ECO:0000313" key="3">
    <source>
        <dbReference type="Proteomes" id="UP001163846"/>
    </source>
</evidence>
<keyword evidence="2" id="KW-0808">Transferase</keyword>
<sequence length="240" mass="27072">MPPLPEETPLPDVEDLFIRPDSLEVEPPAPNTSLVRARWNGRIVVVKRLALDVSEEMLEAHGRKWLNYTHPHVSRICGIADRASDPLFIVTPFYELGNIRQYLAQNPQTNRLQLVYETACGMQYLHKNGLVHGNLHPANILVTNDGQINISEYDMFALQHNSRNPEAYQYMSPEVMKGTNPRSRASDVYAFSMCALEVTDWHLDSAKECSVSNVICVTDLHISPPMGSPIRKAHLSFGRP</sequence>
<dbReference type="Pfam" id="PF07714">
    <property type="entry name" value="PK_Tyr_Ser-Thr"/>
    <property type="match status" value="1"/>
</dbReference>
<dbReference type="Gene3D" id="1.10.510.10">
    <property type="entry name" value="Transferase(Phosphotransferase) domain 1"/>
    <property type="match status" value="1"/>
</dbReference>
<evidence type="ECO:0000259" key="1">
    <source>
        <dbReference type="PROSITE" id="PS50011"/>
    </source>
</evidence>
<protein>
    <submittedName>
        <fullName evidence="2">Kinase-like domain-containing protein</fullName>
    </submittedName>
</protein>
<comment type="caution">
    <text evidence="2">The sequence shown here is derived from an EMBL/GenBank/DDBJ whole genome shotgun (WGS) entry which is preliminary data.</text>
</comment>
<dbReference type="EMBL" id="MU806067">
    <property type="protein sequence ID" value="KAJ3840717.1"/>
    <property type="molecule type" value="Genomic_DNA"/>
</dbReference>
<dbReference type="SUPFAM" id="SSF56112">
    <property type="entry name" value="Protein kinase-like (PK-like)"/>
    <property type="match status" value="1"/>
</dbReference>
<accession>A0AA38UGB4</accession>
<keyword evidence="2" id="KW-0418">Kinase</keyword>
<dbReference type="InterPro" id="IPR001245">
    <property type="entry name" value="Ser-Thr/Tyr_kinase_cat_dom"/>
</dbReference>
<keyword evidence="3" id="KW-1185">Reference proteome</keyword>
<dbReference type="Proteomes" id="UP001163846">
    <property type="component" value="Unassembled WGS sequence"/>
</dbReference>
<proteinExistence type="predicted"/>
<dbReference type="GO" id="GO:0005524">
    <property type="term" value="F:ATP binding"/>
    <property type="evidence" value="ECO:0007669"/>
    <property type="project" value="InterPro"/>
</dbReference>
<name>A0AA38UGB4_9AGAR</name>
<dbReference type="InterPro" id="IPR011009">
    <property type="entry name" value="Kinase-like_dom_sf"/>
</dbReference>
<feature type="domain" description="Protein kinase" evidence="1">
    <location>
        <begin position="1"/>
        <end position="240"/>
    </location>
</feature>